<gene>
    <name evidence="1" type="ORF">BAMA_09585</name>
</gene>
<evidence type="ECO:0008006" key="3">
    <source>
        <dbReference type="Google" id="ProtNLM"/>
    </source>
</evidence>
<proteinExistence type="predicted"/>
<sequence>MNLTYYLQHGIHDYEPFYTYKSKDIDPNEIYARQLCEYFVVNKMQYELLSNEMFENEERLIVKHLGKATILQDEVFYENNSVCMEIREYKSQTSMPLLHTMRISHHEIIRYLLKDYIHIPAIGVRKRDCAEIDEDRSCYVLYVTTDKIEG</sequence>
<dbReference type="EMBL" id="JOTN01000002">
    <property type="protein sequence ID" value="KEK21034.1"/>
    <property type="molecule type" value="Genomic_DNA"/>
</dbReference>
<dbReference type="eggNOG" id="ENOG503282S">
    <property type="taxonomic scope" value="Bacteria"/>
</dbReference>
<dbReference type="STRING" id="574376.BAMA_09585"/>
<dbReference type="Proteomes" id="UP000027822">
    <property type="component" value="Unassembled WGS sequence"/>
</dbReference>
<comment type="caution">
    <text evidence="1">The sequence shown here is derived from an EMBL/GenBank/DDBJ whole genome shotgun (WGS) entry which is preliminary data.</text>
</comment>
<dbReference type="AlphaFoldDB" id="A0A073K162"/>
<name>A0A073K162_9BACI</name>
<reference evidence="1 2" key="1">
    <citation type="submission" date="2014-06" db="EMBL/GenBank/DDBJ databases">
        <title>Draft genome sequence of Bacillus manliponensis JCM 15802 (MCCC 1A00708).</title>
        <authorList>
            <person name="Lai Q."/>
            <person name="Liu Y."/>
            <person name="Shao Z."/>
        </authorList>
    </citation>
    <scope>NUCLEOTIDE SEQUENCE [LARGE SCALE GENOMIC DNA]</scope>
    <source>
        <strain evidence="1 2">JCM 15802</strain>
    </source>
</reference>
<organism evidence="1 2">
    <name type="scientific">Bacillus manliponensis</name>
    <dbReference type="NCBI Taxonomy" id="574376"/>
    <lineage>
        <taxon>Bacteria</taxon>
        <taxon>Bacillati</taxon>
        <taxon>Bacillota</taxon>
        <taxon>Bacilli</taxon>
        <taxon>Bacillales</taxon>
        <taxon>Bacillaceae</taxon>
        <taxon>Bacillus</taxon>
        <taxon>Bacillus cereus group</taxon>
    </lineage>
</organism>
<keyword evidence="2" id="KW-1185">Reference proteome</keyword>
<evidence type="ECO:0000313" key="1">
    <source>
        <dbReference type="EMBL" id="KEK21034.1"/>
    </source>
</evidence>
<dbReference type="OrthoDB" id="1682087at2"/>
<protein>
    <recommendedName>
        <fullName evidence="3">RNA helicase</fullName>
    </recommendedName>
</protein>
<accession>A0A073K162</accession>
<dbReference type="RefSeq" id="WP_034635912.1">
    <property type="nucleotide sequence ID" value="NZ_CBCSJC010000001.1"/>
</dbReference>
<evidence type="ECO:0000313" key="2">
    <source>
        <dbReference type="Proteomes" id="UP000027822"/>
    </source>
</evidence>